<proteinExistence type="inferred from homology"/>
<evidence type="ECO:0000256" key="13">
    <source>
        <dbReference type="ARBA" id="ARBA00023286"/>
    </source>
</evidence>
<dbReference type="STRING" id="947166.A0A1D1VAB0"/>
<name>A0A1D1VAB0_RAMVA</name>
<keyword evidence="3" id="KW-1003">Cell membrane</keyword>
<dbReference type="OrthoDB" id="5975154at2759"/>
<keyword evidence="11" id="KW-0325">Glycoprotein</keyword>
<evidence type="ECO:0000256" key="6">
    <source>
        <dbReference type="ARBA" id="ARBA00023018"/>
    </source>
</evidence>
<dbReference type="Pfam" id="PF02931">
    <property type="entry name" value="Neur_chan_LBD"/>
    <property type="match status" value="1"/>
</dbReference>
<dbReference type="GO" id="GO:0022848">
    <property type="term" value="F:acetylcholine-gated monoatomic cation-selective channel activity"/>
    <property type="evidence" value="ECO:0007669"/>
    <property type="project" value="InterPro"/>
</dbReference>
<dbReference type="PROSITE" id="PS00236">
    <property type="entry name" value="NEUROTR_ION_CHANNEL"/>
    <property type="match status" value="1"/>
</dbReference>
<evidence type="ECO:0000256" key="9">
    <source>
        <dbReference type="ARBA" id="ARBA00023157"/>
    </source>
</evidence>
<evidence type="ECO:0000259" key="18">
    <source>
        <dbReference type="Pfam" id="PF02932"/>
    </source>
</evidence>
<dbReference type="InterPro" id="IPR006029">
    <property type="entry name" value="Neurotrans-gated_channel_TM"/>
</dbReference>
<dbReference type="Gene3D" id="1.20.58.390">
    <property type="entry name" value="Neurotransmitter-gated ion-channel transmembrane domain"/>
    <property type="match status" value="1"/>
</dbReference>
<evidence type="ECO:0000313" key="19">
    <source>
        <dbReference type="EMBL" id="GAU97755.1"/>
    </source>
</evidence>
<keyword evidence="8 16" id="KW-0472">Membrane</keyword>
<sequence length="321" mass="37009">MLYFTQIEDVFKGSSKLSAQLIKNWLTVGLFLAQLCCEGNAYLSYGTENEQEELLRHTFQGYNTLVRPVRNLSDAVHVNFGIVLNLIISVNERDQVFKSNIWYRLGWNDPQLSWVPEQYGNIQSLRMPADRVWTPDIVLLNNADGKYGVSYKSNVVIYSRGDIIWLPPTIYKSTCEINVRFFPFDIQTCSMRFKSWTWNAQEVLLESFEDGNFVDLSDYTDSGTWDILEARGHPLYYYSDGQPRMEMVYQFVIRRRPLFYTVNLLIPTCLVTFLTVLVFYLPTASGEKVALSISISVTLVFFLLLVSKILPPSKELALMAK</sequence>
<reference evidence="19 20" key="1">
    <citation type="journal article" date="2016" name="Nat. Commun.">
        <title>Extremotolerant tardigrade genome and improved radiotolerance of human cultured cells by tardigrade-unique protein.</title>
        <authorList>
            <person name="Hashimoto T."/>
            <person name="Horikawa D.D."/>
            <person name="Saito Y."/>
            <person name="Kuwahara H."/>
            <person name="Kozuka-Hata H."/>
            <person name="Shin-I T."/>
            <person name="Minakuchi Y."/>
            <person name="Ohishi K."/>
            <person name="Motoyama A."/>
            <person name="Aizu T."/>
            <person name="Enomoto A."/>
            <person name="Kondo K."/>
            <person name="Tanaka S."/>
            <person name="Hara Y."/>
            <person name="Koshikawa S."/>
            <person name="Sagara H."/>
            <person name="Miura T."/>
            <person name="Yokobori S."/>
            <person name="Miyagawa K."/>
            <person name="Suzuki Y."/>
            <person name="Kubo T."/>
            <person name="Oyama M."/>
            <person name="Kohara Y."/>
            <person name="Fujiyama A."/>
            <person name="Arakawa K."/>
            <person name="Katayama T."/>
            <person name="Toyoda A."/>
            <person name="Kunieda T."/>
        </authorList>
    </citation>
    <scope>NUCLEOTIDE SEQUENCE [LARGE SCALE GENOMIC DNA]</scope>
    <source>
        <strain evidence="19 20">YOKOZUNA-1</strain>
    </source>
</reference>
<comment type="caution">
    <text evidence="16">Lacks conserved residue(s) required for the propagation of feature annotation.</text>
</comment>
<feature type="transmembrane region" description="Helical" evidence="16">
    <location>
        <begin position="289"/>
        <end position="311"/>
    </location>
</feature>
<dbReference type="GO" id="GO:0004888">
    <property type="term" value="F:transmembrane signaling receptor activity"/>
    <property type="evidence" value="ECO:0007669"/>
    <property type="project" value="InterPro"/>
</dbReference>
<dbReference type="Pfam" id="PF02932">
    <property type="entry name" value="Neur_chan_memb"/>
    <property type="match status" value="1"/>
</dbReference>
<comment type="caution">
    <text evidence="19">The sequence shown here is derived from an EMBL/GenBank/DDBJ whole genome shotgun (WGS) entry which is preliminary data.</text>
</comment>
<evidence type="ECO:0000256" key="10">
    <source>
        <dbReference type="ARBA" id="ARBA00023170"/>
    </source>
</evidence>
<evidence type="ECO:0000313" key="20">
    <source>
        <dbReference type="Proteomes" id="UP000186922"/>
    </source>
</evidence>
<keyword evidence="9" id="KW-1015">Disulfide bond</keyword>
<keyword evidence="14 16" id="KW-0407">Ion channel</keyword>
<gene>
    <name evidence="19" type="primary">RvY_08995-1</name>
    <name evidence="19" type="synonym">RvY_08995.1</name>
    <name evidence="19" type="ORF">RvY_08995</name>
</gene>
<evidence type="ECO:0000256" key="7">
    <source>
        <dbReference type="ARBA" id="ARBA00023065"/>
    </source>
</evidence>
<evidence type="ECO:0008006" key="21">
    <source>
        <dbReference type="Google" id="ProtNLM"/>
    </source>
</evidence>
<evidence type="ECO:0000256" key="12">
    <source>
        <dbReference type="ARBA" id="ARBA00023257"/>
    </source>
</evidence>
<dbReference type="PRINTS" id="PR00252">
    <property type="entry name" value="NRIONCHANNEL"/>
</dbReference>
<keyword evidence="6" id="KW-0770">Synapse</keyword>
<dbReference type="InterPro" id="IPR036734">
    <property type="entry name" value="Neur_chan_lig-bd_sf"/>
</dbReference>
<dbReference type="InterPro" id="IPR018000">
    <property type="entry name" value="Neurotransmitter_ion_chnl_CS"/>
</dbReference>
<protein>
    <recommendedName>
        <fullName evidence="21">Neurotransmitter-gated ion-channel ligand-binding domain-containing protein</fullName>
    </recommendedName>
</protein>
<evidence type="ECO:0000256" key="3">
    <source>
        <dbReference type="ARBA" id="ARBA00022475"/>
    </source>
</evidence>
<evidence type="ECO:0000256" key="5">
    <source>
        <dbReference type="ARBA" id="ARBA00022989"/>
    </source>
</evidence>
<keyword evidence="7 16" id="KW-0406">Ion transport</keyword>
<feature type="domain" description="Neurotransmitter-gated ion-channel ligand-binding" evidence="17">
    <location>
        <begin position="51"/>
        <end position="257"/>
    </location>
</feature>
<comment type="similarity">
    <text evidence="1">Belongs to the ligand-gated ion channel (TC 1.A.9) family. Acetylcholine receptor (TC 1.A.9.1) subfamily.</text>
</comment>
<keyword evidence="20" id="KW-1185">Reference proteome</keyword>
<dbReference type="EMBL" id="BDGG01000004">
    <property type="protein sequence ID" value="GAU97755.1"/>
    <property type="molecule type" value="Genomic_DNA"/>
</dbReference>
<organism evidence="19 20">
    <name type="scientific">Ramazzottius varieornatus</name>
    <name type="common">Water bear</name>
    <name type="synonym">Tardigrade</name>
    <dbReference type="NCBI Taxonomy" id="947166"/>
    <lineage>
        <taxon>Eukaryota</taxon>
        <taxon>Metazoa</taxon>
        <taxon>Ecdysozoa</taxon>
        <taxon>Tardigrada</taxon>
        <taxon>Eutardigrada</taxon>
        <taxon>Parachela</taxon>
        <taxon>Hypsibioidea</taxon>
        <taxon>Ramazzottiidae</taxon>
        <taxon>Ramazzottius</taxon>
    </lineage>
</organism>
<evidence type="ECO:0000256" key="16">
    <source>
        <dbReference type="RuleBase" id="RU000687"/>
    </source>
</evidence>
<evidence type="ECO:0000259" key="17">
    <source>
        <dbReference type="Pfam" id="PF02931"/>
    </source>
</evidence>
<comment type="subcellular location">
    <subcellularLocation>
        <location evidence="15">Postsynaptic cell membrane</location>
        <topology evidence="15">Multi-pass membrane protein</topology>
    </subcellularLocation>
</comment>
<evidence type="ECO:0000256" key="2">
    <source>
        <dbReference type="ARBA" id="ARBA00022448"/>
    </source>
</evidence>
<dbReference type="Gene3D" id="2.70.170.10">
    <property type="entry name" value="Neurotransmitter-gated ion-channel ligand-binding domain"/>
    <property type="match status" value="1"/>
</dbReference>
<keyword evidence="12" id="KW-0628">Postsynaptic cell membrane</keyword>
<evidence type="ECO:0000256" key="8">
    <source>
        <dbReference type="ARBA" id="ARBA00023136"/>
    </source>
</evidence>
<dbReference type="InterPro" id="IPR006201">
    <property type="entry name" value="Neur_channel"/>
</dbReference>
<dbReference type="InterPro" id="IPR006202">
    <property type="entry name" value="Neur_chan_lig-bd"/>
</dbReference>
<evidence type="ECO:0000256" key="15">
    <source>
        <dbReference type="ARBA" id="ARBA00034104"/>
    </source>
</evidence>
<feature type="domain" description="Neurotransmitter-gated ion-channel transmembrane" evidence="18">
    <location>
        <begin position="264"/>
        <end position="312"/>
    </location>
</feature>
<dbReference type="AlphaFoldDB" id="A0A1D1VAB0"/>
<keyword evidence="5 16" id="KW-1133">Transmembrane helix</keyword>
<dbReference type="GO" id="GO:0045211">
    <property type="term" value="C:postsynaptic membrane"/>
    <property type="evidence" value="ECO:0007669"/>
    <property type="project" value="UniProtKB-SubCell"/>
</dbReference>
<dbReference type="InterPro" id="IPR038050">
    <property type="entry name" value="Neuro_actylchol_rec"/>
</dbReference>
<evidence type="ECO:0000256" key="1">
    <source>
        <dbReference type="ARBA" id="ARBA00009237"/>
    </source>
</evidence>
<dbReference type="InterPro" id="IPR002394">
    <property type="entry name" value="Nicotinic_acetylcholine_rcpt"/>
</dbReference>
<dbReference type="PANTHER" id="PTHR18945">
    <property type="entry name" value="NEUROTRANSMITTER GATED ION CHANNEL"/>
    <property type="match status" value="1"/>
</dbReference>
<dbReference type="InterPro" id="IPR036719">
    <property type="entry name" value="Neuro-gated_channel_TM_sf"/>
</dbReference>
<dbReference type="SUPFAM" id="SSF63712">
    <property type="entry name" value="Nicotinic receptor ligand binding domain-like"/>
    <property type="match status" value="1"/>
</dbReference>
<dbReference type="PRINTS" id="PR00254">
    <property type="entry name" value="NICOTINICR"/>
</dbReference>
<keyword evidence="4 16" id="KW-0812">Transmembrane</keyword>
<dbReference type="Proteomes" id="UP000186922">
    <property type="component" value="Unassembled WGS sequence"/>
</dbReference>
<dbReference type="FunFam" id="2.70.170.10:FF:000016">
    <property type="entry name" value="Nicotinic acetylcholine receptor subunit"/>
    <property type="match status" value="1"/>
</dbReference>
<accession>A0A1D1VAB0</accession>
<evidence type="ECO:0000256" key="14">
    <source>
        <dbReference type="ARBA" id="ARBA00023303"/>
    </source>
</evidence>
<dbReference type="SUPFAM" id="SSF90112">
    <property type="entry name" value="Neurotransmitter-gated ion-channel transmembrane pore"/>
    <property type="match status" value="1"/>
</dbReference>
<feature type="transmembrane region" description="Helical" evidence="16">
    <location>
        <begin position="258"/>
        <end position="283"/>
    </location>
</feature>
<evidence type="ECO:0000256" key="11">
    <source>
        <dbReference type="ARBA" id="ARBA00023180"/>
    </source>
</evidence>
<keyword evidence="10" id="KW-0675">Receptor</keyword>
<evidence type="ECO:0000256" key="4">
    <source>
        <dbReference type="ARBA" id="ARBA00022692"/>
    </source>
</evidence>
<keyword evidence="13" id="KW-1071">Ligand-gated ion channel</keyword>
<keyword evidence="2 16" id="KW-0813">Transport</keyword>